<comment type="caution">
    <text evidence="2">The sequence shown here is derived from an EMBL/GenBank/DDBJ whole genome shotgun (WGS) entry which is preliminary data.</text>
</comment>
<dbReference type="Proteomes" id="UP001279734">
    <property type="component" value="Unassembled WGS sequence"/>
</dbReference>
<gene>
    <name evidence="2" type="ORF">Nepgr_023029</name>
</gene>
<accession>A0AAD3T1X1</accession>
<dbReference type="EMBL" id="BSYO01000022">
    <property type="protein sequence ID" value="GMH21187.1"/>
    <property type="molecule type" value="Genomic_DNA"/>
</dbReference>
<name>A0AAD3T1X1_NEPGR</name>
<protein>
    <submittedName>
        <fullName evidence="2">Uncharacterized protein</fullName>
    </submittedName>
</protein>
<evidence type="ECO:0000313" key="2">
    <source>
        <dbReference type="EMBL" id="GMH21187.1"/>
    </source>
</evidence>
<feature type="region of interest" description="Disordered" evidence="1">
    <location>
        <begin position="1"/>
        <end position="48"/>
    </location>
</feature>
<feature type="compositionally biased region" description="Polar residues" evidence="1">
    <location>
        <begin position="58"/>
        <end position="71"/>
    </location>
</feature>
<sequence length="246" mass="28424">MWHGIRTRTKTKEKPARDKWHQRTRYNSESASESRTTKRGSPSLKITKNKAAILQTNTASLTARNTSSSRNFSHHQDRRRCAARLLTAVKAPSPKLLFTKNLKNNKQEIQFEAIATSHKYQLHQYMPPTSSLKRHEHKCTPRSASIQHGPLQQSLPPISLYHNSRESGEALTAEPLNQPSRSLQIHHRKQETWELQRWGPAPSRLCHFSSKEIHHLSCTQNWAQKKTEMSQWSTIKTARLEKPYQG</sequence>
<feature type="compositionally biased region" description="Basic and acidic residues" evidence="1">
    <location>
        <begin position="10"/>
        <end position="21"/>
    </location>
</feature>
<feature type="compositionally biased region" description="Polar residues" evidence="1">
    <location>
        <begin position="25"/>
        <end position="34"/>
    </location>
</feature>
<reference evidence="2" key="1">
    <citation type="submission" date="2023-05" db="EMBL/GenBank/DDBJ databases">
        <title>Nepenthes gracilis genome sequencing.</title>
        <authorList>
            <person name="Fukushima K."/>
        </authorList>
    </citation>
    <scope>NUCLEOTIDE SEQUENCE</scope>
    <source>
        <strain evidence="2">SING2019-196</strain>
    </source>
</reference>
<dbReference type="AlphaFoldDB" id="A0AAD3T1X1"/>
<evidence type="ECO:0000256" key="1">
    <source>
        <dbReference type="SAM" id="MobiDB-lite"/>
    </source>
</evidence>
<keyword evidence="3" id="KW-1185">Reference proteome</keyword>
<organism evidence="2 3">
    <name type="scientific">Nepenthes gracilis</name>
    <name type="common">Slender pitcher plant</name>
    <dbReference type="NCBI Taxonomy" id="150966"/>
    <lineage>
        <taxon>Eukaryota</taxon>
        <taxon>Viridiplantae</taxon>
        <taxon>Streptophyta</taxon>
        <taxon>Embryophyta</taxon>
        <taxon>Tracheophyta</taxon>
        <taxon>Spermatophyta</taxon>
        <taxon>Magnoliopsida</taxon>
        <taxon>eudicotyledons</taxon>
        <taxon>Gunneridae</taxon>
        <taxon>Pentapetalae</taxon>
        <taxon>Caryophyllales</taxon>
        <taxon>Nepenthaceae</taxon>
        <taxon>Nepenthes</taxon>
    </lineage>
</organism>
<proteinExistence type="predicted"/>
<evidence type="ECO:0000313" key="3">
    <source>
        <dbReference type="Proteomes" id="UP001279734"/>
    </source>
</evidence>
<feature type="region of interest" description="Disordered" evidence="1">
    <location>
        <begin position="58"/>
        <end position="77"/>
    </location>
</feature>